<keyword evidence="3" id="KW-1185">Reference proteome</keyword>
<evidence type="ECO:0000313" key="2">
    <source>
        <dbReference type="EMBL" id="GBN73167.1"/>
    </source>
</evidence>
<feature type="region of interest" description="Disordered" evidence="1">
    <location>
        <begin position="105"/>
        <end position="129"/>
    </location>
</feature>
<dbReference type="EMBL" id="BGPR01016478">
    <property type="protein sequence ID" value="GBN73167.1"/>
    <property type="molecule type" value="Genomic_DNA"/>
</dbReference>
<reference evidence="2 3" key="1">
    <citation type="journal article" date="2019" name="Sci. Rep.">
        <title>Orb-weaving spider Araneus ventricosus genome elucidates the spidroin gene catalogue.</title>
        <authorList>
            <person name="Kono N."/>
            <person name="Nakamura H."/>
            <person name="Ohtoshi R."/>
            <person name="Moran D.A.P."/>
            <person name="Shinohara A."/>
            <person name="Yoshida Y."/>
            <person name="Fujiwara M."/>
            <person name="Mori M."/>
            <person name="Tomita M."/>
            <person name="Arakawa K."/>
        </authorList>
    </citation>
    <scope>NUCLEOTIDE SEQUENCE [LARGE SCALE GENOMIC DNA]</scope>
</reference>
<name>A0A4Y2RBL9_ARAVE</name>
<organism evidence="2 3">
    <name type="scientific">Araneus ventricosus</name>
    <name type="common">Orbweaver spider</name>
    <name type="synonym">Epeira ventricosa</name>
    <dbReference type="NCBI Taxonomy" id="182803"/>
    <lineage>
        <taxon>Eukaryota</taxon>
        <taxon>Metazoa</taxon>
        <taxon>Ecdysozoa</taxon>
        <taxon>Arthropoda</taxon>
        <taxon>Chelicerata</taxon>
        <taxon>Arachnida</taxon>
        <taxon>Araneae</taxon>
        <taxon>Araneomorphae</taxon>
        <taxon>Entelegynae</taxon>
        <taxon>Araneoidea</taxon>
        <taxon>Araneidae</taxon>
        <taxon>Araneus</taxon>
    </lineage>
</organism>
<proteinExistence type="predicted"/>
<comment type="caution">
    <text evidence="2">The sequence shown here is derived from an EMBL/GenBank/DDBJ whole genome shotgun (WGS) entry which is preliminary data.</text>
</comment>
<sequence length="135" mass="14927">MCYWKHLQEIDVCASASVTCVTGTPAAADVGEAQWQFSTADRFFQASVRVQAPTVLYTLLMESCRPISNRSARIGVCARFLRQGESRTTNMWRWDLLGTIESLASSSGRGSKLRGPSQNSPRVPSERDVIVTKLN</sequence>
<protein>
    <submittedName>
        <fullName evidence="2">Uncharacterized protein</fullName>
    </submittedName>
</protein>
<dbReference type="Proteomes" id="UP000499080">
    <property type="component" value="Unassembled WGS sequence"/>
</dbReference>
<evidence type="ECO:0000256" key="1">
    <source>
        <dbReference type="SAM" id="MobiDB-lite"/>
    </source>
</evidence>
<accession>A0A4Y2RBL9</accession>
<evidence type="ECO:0000313" key="3">
    <source>
        <dbReference type="Proteomes" id="UP000499080"/>
    </source>
</evidence>
<gene>
    <name evidence="2" type="ORF">AVEN_265345_1</name>
</gene>
<dbReference type="AlphaFoldDB" id="A0A4Y2RBL9"/>